<dbReference type="PANTHER" id="PTHR10476">
    <property type="entry name" value="CHARGED MULTIVESICULAR BODY PROTEIN"/>
    <property type="match status" value="1"/>
</dbReference>
<dbReference type="EMBL" id="MTYJ01000124">
    <property type="protein sequence ID" value="OQV13400.1"/>
    <property type="molecule type" value="Genomic_DNA"/>
</dbReference>
<gene>
    <name evidence="3" type="ORF">BV898_12352</name>
</gene>
<protein>
    <submittedName>
        <fullName evidence="3">Charged multivesicular body protein 1a</fullName>
    </submittedName>
</protein>
<evidence type="ECO:0000256" key="1">
    <source>
        <dbReference type="ARBA" id="ARBA00006190"/>
    </source>
</evidence>
<comment type="similarity">
    <text evidence="1">Belongs to the SNF7 family.</text>
</comment>
<feature type="compositionally biased region" description="Basic and acidic residues" evidence="2">
    <location>
        <begin position="185"/>
        <end position="195"/>
    </location>
</feature>
<dbReference type="GO" id="GO:0007034">
    <property type="term" value="P:vacuolar transport"/>
    <property type="evidence" value="ECO:0007669"/>
    <property type="project" value="InterPro"/>
</dbReference>
<dbReference type="Gene3D" id="6.10.140.1230">
    <property type="match status" value="1"/>
</dbReference>
<evidence type="ECO:0000313" key="4">
    <source>
        <dbReference type="Proteomes" id="UP000192578"/>
    </source>
</evidence>
<sequence length="204" mass="22766">MPGMDDVMFQLKFSSKQLERLAKKSEKDQIVQQQKVKKALQSQNIEGARIYAENAIRKKNEGLNFLKMAGKVDGMASRVQSAMMMKSVAQNIGMVSKALDKAMQSMDLEKIQKVMDQFESQFEDLDVRSQVMEGAMNGATTLTTPQEQVDQLIHQVAEENGLEIMEQLADAKAGTSVPAAASASSRREQEEETLTRRLAVLRDH</sequence>
<dbReference type="InterPro" id="IPR005024">
    <property type="entry name" value="Snf7_fam"/>
</dbReference>
<organism evidence="3 4">
    <name type="scientific">Hypsibius exemplaris</name>
    <name type="common">Freshwater tardigrade</name>
    <dbReference type="NCBI Taxonomy" id="2072580"/>
    <lineage>
        <taxon>Eukaryota</taxon>
        <taxon>Metazoa</taxon>
        <taxon>Ecdysozoa</taxon>
        <taxon>Tardigrada</taxon>
        <taxon>Eutardigrada</taxon>
        <taxon>Parachela</taxon>
        <taxon>Hypsibioidea</taxon>
        <taxon>Hypsibiidae</taxon>
        <taxon>Hypsibius</taxon>
    </lineage>
</organism>
<comment type="caution">
    <text evidence="3">The sequence shown here is derived from an EMBL/GenBank/DDBJ whole genome shotgun (WGS) entry which is preliminary data.</text>
</comment>
<name>A0A1W0WDX2_HYPEX</name>
<dbReference type="AlphaFoldDB" id="A0A1W0WDX2"/>
<accession>A0A1W0WDX2</accession>
<dbReference type="OrthoDB" id="10266568at2759"/>
<evidence type="ECO:0000256" key="2">
    <source>
        <dbReference type="SAM" id="MobiDB-lite"/>
    </source>
</evidence>
<reference evidence="4" key="1">
    <citation type="submission" date="2017-01" db="EMBL/GenBank/DDBJ databases">
        <title>Comparative genomics of anhydrobiosis in the tardigrade Hypsibius dujardini.</title>
        <authorList>
            <person name="Yoshida Y."/>
            <person name="Koutsovoulos G."/>
            <person name="Laetsch D."/>
            <person name="Stevens L."/>
            <person name="Kumar S."/>
            <person name="Horikawa D."/>
            <person name="Ishino K."/>
            <person name="Komine S."/>
            <person name="Tomita M."/>
            <person name="Blaxter M."/>
            <person name="Arakawa K."/>
        </authorList>
    </citation>
    <scope>NUCLEOTIDE SEQUENCE [LARGE SCALE GENOMIC DNA]</scope>
    <source>
        <strain evidence="4">Z151</strain>
    </source>
</reference>
<feature type="region of interest" description="Disordered" evidence="2">
    <location>
        <begin position="173"/>
        <end position="195"/>
    </location>
</feature>
<dbReference type="Pfam" id="PF03357">
    <property type="entry name" value="Snf7"/>
    <property type="match status" value="1"/>
</dbReference>
<keyword evidence="4" id="KW-1185">Reference proteome</keyword>
<evidence type="ECO:0000313" key="3">
    <source>
        <dbReference type="EMBL" id="OQV13400.1"/>
    </source>
</evidence>
<proteinExistence type="inferred from homology"/>
<dbReference type="Proteomes" id="UP000192578">
    <property type="component" value="Unassembled WGS sequence"/>
</dbReference>